<dbReference type="GeneID" id="80877472"/>
<keyword evidence="3" id="KW-1185">Reference proteome</keyword>
<dbReference type="Pfam" id="PF03659">
    <property type="entry name" value="Glyco_hydro_71"/>
    <property type="match status" value="1"/>
</dbReference>
<sequence length="424" mass="47522">MKFILFVALLVMSFTSLVQASKLVVAHFIVGNTYPYTVENWEQDIKDAHSAGIDGFALNLGSDAWQVERISDAYEAAASVSSDFKLFLSFDMTVMPANSDYIEGLVRRFANSPNQLWWDNKVFVSTFSGESDFFGYSDVSTGWNSAIKEPLESAGYPIFFAPSWTSLGGGALQQSVTDGFVSWNTWPTSSADMNANDDHYYKQLANSLGKIYIAPISPWFYTHLAYKNWAYKSDWLYMDRLQEMLDVQPDMIEVLTWNDFGESHYIGKVQGALPYGSEDYVQGFDHTAWRLMMAPYIAAYKDGATKPYINFESLFYWYRPTSKYSVPTKDSVGYPSGGDYDEDKIFAVVYLLQSAEITISCGENSQTFTGNAGVNRVSINMVPGSSPRFSVSRQGNEMASQTGPKIEGTTSVYNFNAYTGTLFF</sequence>
<reference evidence="2 3" key="1">
    <citation type="journal article" date="2023" name="G3 (Bethesda)">
        <title>A high-quality reference genome for the fission yeast Schizosaccharomyces osmophilus.</title>
        <authorList>
            <person name="Jia G.S."/>
            <person name="Zhang W.C."/>
            <person name="Liang Y."/>
            <person name="Liu X.H."/>
            <person name="Rhind N."/>
            <person name="Pidoux A."/>
            <person name="Brysch-Herzberg M."/>
            <person name="Du L.L."/>
        </authorList>
    </citation>
    <scope>NUCLEOTIDE SEQUENCE [LARGE SCALE GENOMIC DNA]</scope>
    <source>
        <strain evidence="2 3">CBS 15793</strain>
    </source>
</reference>
<proteinExistence type="predicted"/>
<gene>
    <name evidence="2" type="primary">agn1</name>
    <name evidence="2" type="ORF">SOMG_03996</name>
</gene>
<dbReference type="InterPro" id="IPR005197">
    <property type="entry name" value="Glyco_hydro_71"/>
</dbReference>
<dbReference type="Gene3D" id="3.20.20.80">
    <property type="entry name" value="Glycosidases"/>
    <property type="match status" value="1"/>
</dbReference>
<feature type="signal peptide" evidence="1">
    <location>
        <begin position="1"/>
        <end position="20"/>
    </location>
</feature>
<accession>A0AAE9WC24</accession>
<evidence type="ECO:0000313" key="3">
    <source>
        <dbReference type="Proteomes" id="UP001212411"/>
    </source>
</evidence>
<dbReference type="EMBL" id="CP115612">
    <property type="protein sequence ID" value="WBW73484.1"/>
    <property type="molecule type" value="Genomic_DNA"/>
</dbReference>
<dbReference type="RefSeq" id="XP_056037727.1">
    <property type="nucleotide sequence ID" value="XM_056182783.1"/>
</dbReference>
<evidence type="ECO:0000313" key="2">
    <source>
        <dbReference type="EMBL" id="WBW73484.1"/>
    </source>
</evidence>
<organism evidence="2 3">
    <name type="scientific">Schizosaccharomyces osmophilus</name>
    <dbReference type="NCBI Taxonomy" id="2545709"/>
    <lineage>
        <taxon>Eukaryota</taxon>
        <taxon>Fungi</taxon>
        <taxon>Dikarya</taxon>
        <taxon>Ascomycota</taxon>
        <taxon>Taphrinomycotina</taxon>
        <taxon>Schizosaccharomycetes</taxon>
        <taxon>Schizosaccharomycetales</taxon>
        <taxon>Schizosaccharomycetaceae</taxon>
        <taxon>Schizosaccharomyces</taxon>
    </lineage>
</organism>
<dbReference type="Proteomes" id="UP001212411">
    <property type="component" value="Chromosome 2"/>
</dbReference>
<feature type="chain" id="PRO_5042122541" evidence="1">
    <location>
        <begin position="21"/>
        <end position="424"/>
    </location>
</feature>
<dbReference type="KEGG" id="som:SOMG_03996"/>
<name>A0AAE9WC24_9SCHI</name>
<keyword evidence="1" id="KW-0732">Signal</keyword>
<dbReference type="GO" id="GO:0051118">
    <property type="term" value="F:glucan endo-1,3-alpha-glucosidase activity"/>
    <property type="evidence" value="ECO:0007669"/>
    <property type="project" value="InterPro"/>
</dbReference>
<evidence type="ECO:0000256" key="1">
    <source>
        <dbReference type="SAM" id="SignalP"/>
    </source>
</evidence>
<dbReference type="CDD" id="cd11577">
    <property type="entry name" value="GH71"/>
    <property type="match status" value="1"/>
</dbReference>
<protein>
    <submittedName>
        <fullName evidence="2">Cell wall glucan endo-1,3-alpha-glucosidase Agn1</fullName>
    </submittedName>
</protein>
<dbReference type="AlphaFoldDB" id="A0AAE9WC24"/>